<dbReference type="SUPFAM" id="SSF49464">
    <property type="entry name" value="Carboxypeptidase regulatory domain-like"/>
    <property type="match status" value="1"/>
</dbReference>
<dbReference type="EMBL" id="FNGS01000002">
    <property type="protein sequence ID" value="SDL52062.1"/>
    <property type="molecule type" value="Genomic_DNA"/>
</dbReference>
<keyword evidence="3" id="KW-1185">Reference proteome</keyword>
<dbReference type="Proteomes" id="UP000198901">
    <property type="component" value="Unassembled WGS sequence"/>
</dbReference>
<name>A0A1G9KQZ1_9BACT</name>
<feature type="chain" id="PRO_5011649830" description="CarboxypepD_reg-like domain-containing protein" evidence="1">
    <location>
        <begin position="22"/>
        <end position="240"/>
    </location>
</feature>
<organism evidence="2 3">
    <name type="scientific">Siphonobacter aquaeclarae</name>
    <dbReference type="NCBI Taxonomy" id="563176"/>
    <lineage>
        <taxon>Bacteria</taxon>
        <taxon>Pseudomonadati</taxon>
        <taxon>Bacteroidota</taxon>
        <taxon>Cytophagia</taxon>
        <taxon>Cytophagales</taxon>
        <taxon>Cytophagaceae</taxon>
        <taxon>Siphonobacter</taxon>
    </lineage>
</organism>
<reference evidence="2 3" key="1">
    <citation type="submission" date="2016-10" db="EMBL/GenBank/DDBJ databases">
        <authorList>
            <person name="de Groot N.N."/>
        </authorList>
    </citation>
    <scope>NUCLEOTIDE SEQUENCE [LARGE SCALE GENOMIC DNA]</scope>
    <source>
        <strain evidence="2 3">DSM 21668</strain>
    </source>
</reference>
<evidence type="ECO:0000313" key="3">
    <source>
        <dbReference type="Proteomes" id="UP000198901"/>
    </source>
</evidence>
<dbReference type="STRING" id="563176.SAMN04488090_1106"/>
<accession>A0A1G9KQZ1</accession>
<evidence type="ECO:0008006" key="4">
    <source>
        <dbReference type="Google" id="ProtNLM"/>
    </source>
</evidence>
<sequence>MVFRKVFLSFFLLVGILPAFAQERYLTGVAQNDSTHAPINMATVRNLRTQDVTRTNKTGTFLLLAKPGDRIRINCNGCEETTALVDSSGRDLIVNIKQFTFLTEGTTLNEVEVTGKSEAEIKNQIEAVLKEPTAKKNMSTGQVLDMAQSPISLLYELFSKRAKGLRKLAVFQQEDRKHKLAETRYNEQFVHQITKLEGLELEQFMRFCPIPDDFILRSSEYDLMQKVKDCYKKFKARQGK</sequence>
<keyword evidence="1" id="KW-0732">Signal</keyword>
<proteinExistence type="predicted"/>
<dbReference type="RefSeq" id="WP_093198814.1">
    <property type="nucleotide sequence ID" value="NZ_FNGS01000002.1"/>
</dbReference>
<gene>
    <name evidence="2" type="ORF">SAMN04488090_1106</name>
</gene>
<feature type="signal peptide" evidence="1">
    <location>
        <begin position="1"/>
        <end position="21"/>
    </location>
</feature>
<dbReference type="AlphaFoldDB" id="A0A1G9KQZ1"/>
<protein>
    <recommendedName>
        <fullName evidence="4">CarboxypepD_reg-like domain-containing protein</fullName>
    </recommendedName>
</protein>
<evidence type="ECO:0000313" key="2">
    <source>
        <dbReference type="EMBL" id="SDL52062.1"/>
    </source>
</evidence>
<dbReference type="OrthoDB" id="1116175at2"/>
<dbReference type="InterPro" id="IPR008969">
    <property type="entry name" value="CarboxyPept-like_regulatory"/>
</dbReference>
<evidence type="ECO:0000256" key="1">
    <source>
        <dbReference type="SAM" id="SignalP"/>
    </source>
</evidence>